<reference evidence="2" key="1">
    <citation type="submission" date="2018-08" db="EMBL/GenBank/DDBJ databases">
        <authorList>
            <person name="Rossello M."/>
        </authorList>
    </citation>
    <scope>NUCLEOTIDE SEQUENCE [LARGE SCALE GENOMIC DNA]</scope>
    <source>
        <strain evidence="2">cv. Chinese Spring</strain>
    </source>
</reference>
<dbReference type="OMA" id="RNEPKWN"/>
<keyword evidence="3" id="KW-1185">Reference proteome</keyword>
<name>A0A3B6DGD5_WHEAT</name>
<feature type="region of interest" description="Disordered" evidence="1">
    <location>
        <begin position="103"/>
        <end position="130"/>
    </location>
</feature>
<accession>A0A3B6DGD5</accession>
<reference evidence="2" key="2">
    <citation type="submission" date="2018-10" db="UniProtKB">
        <authorList>
            <consortium name="EnsemblPlants"/>
        </authorList>
    </citation>
    <scope>IDENTIFICATION</scope>
</reference>
<feature type="region of interest" description="Disordered" evidence="1">
    <location>
        <begin position="308"/>
        <end position="341"/>
    </location>
</feature>
<proteinExistence type="predicted"/>
<protein>
    <submittedName>
        <fullName evidence="2">Uncharacterized protein</fullName>
    </submittedName>
</protein>
<dbReference type="SMR" id="A0A3B6DGD5"/>
<organism evidence="2">
    <name type="scientific">Triticum aestivum</name>
    <name type="common">Wheat</name>
    <dbReference type="NCBI Taxonomy" id="4565"/>
    <lineage>
        <taxon>Eukaryota</taxon>
        <taxon>Viridiplantae</taxon>
        <taxon>Streptophyta</taxon>
        <taxon>Embryophyta</taxon>
        <taxon>Tracheophyta</taxon>
        <taxon>Spermatophyta</taxon>
        <taxon>Magnoliopsida</taxon>
        <taxon>Liliopsida</taxon>
        <taxon>Poales</taxon>
        <taxon>Poaceae</taxon>
        <taxon>BOP clade</taxon>
        <taxon>Pooideae</taxon>
        <taxon>Triticodae</taxon>
        <taxon>Triticeae</taxon>
        <taxon>Triticinae</taxon>
        <taxon>Triticum</taxon>
    </lineage>
</organism>
<dbReference type="EnsemblPlants" id="TraesCS2D02G273800.1">
    <property type="protein sequence ID" value="TraesCS2D02G273800.1"/>
    <property type="gene ID" value="TraesCS2D02G273800"/>
</dbReference>
<dbReference type="Gramene" id="TraesCLE_scaffold_061198_01G000200.1">
    <property type="protein sequence ID" value="TraesCLE_scaffold_061198_01G000200.1"/>
    <property type="gene ID" value="TraesCLE_scaffold_061198_01G000200"/>
</dbReference>
<sequence length="444" mass="48851">MDDDLDLDAAAGLASLASSGMTTAPSGKGKPPVAAAAVAAAAQQEVTNARVAAATREALYMLGLNPSQHGLVNAAIAAASTGSSAFPRMPDVSVVAPSTPAPAPIDTPVAGGSSSGGARKHGRQIPTGVLPDARNLFEEMSSAVDEDYMHNLIFEGRFSGDYGQEEEDECDIKVEPLFEDELANQAASPKPKRKSKRTKAYTADEDKLLCKCWRDIGQDPKTGAEQKHSNFWIRVHREFHERKKFPPYQISVKARPVSGIGMQDMAFQALEAFKVQHNGKCFNLSHCFRVIKDEDKFKAQYAALKSRGGKQAVEEVGDGEPARPRVKTNSKKEDKRDAASNTLIASVEGMMNKDSREEEHQRFKEEQMNAFMEIQRRRLEMDAEKQAKMLEIEAANTKTKAKEVVVASMMTGVEIMKVDLNTVSPRKRPWFKKMRADMLKFTDE</sequence>
<evidence type="ECO:0000256" key="1">
    <source>
        <dbReference type="SAM" id="MobiDB-lite"/>
    </source>
</evidence>
<evidence type="ECO:0000313" key="3">
    <source>
        <dbReference type="Proteomes" id="UP000019116"/>
    </source>
</evidence>
<dbReference type="PANTHER" id="PTHR45125:SF24">
    <property type="entry name" value="GENOME ASSEMBLY, CHROMOSOME: II"/>
    <property type="match status" value="1"/>
</dbReference>
<dbReference type="Gramene" id="TraesCAD_scaffold_059791_01G000100.1">
    <property type="protein sequence ID" value="TraesCAD_scaffold_059791_01G000100.1"/>
    <property type="gene ID" value="TraesCAD_scaffold_059791_01G000100"/>
</dbReference>
<dbReference type="Gramene" id="TraesCS2D02G273800.1">
    <property type="protein sequence ID" value="TraesCS2D02G273800.1"/>
    <property type="gene ID" value="TraesCS2D02G273800"/>
</dbReference>
<evidence type="ECO:0000313" key="2">
    <source>
        <dbReference type="EnsemblPlants" id="TraesCS2D02G273800.1"/>
    </source>
</evidence>
<dbReference type="Proteomes" id="UP000019116">
    <property type="component" value="Chromosome 2D"/>
</dbReference>
<dbReference type="PANTHER" id="PTHR45125">
    <property type="entry name" value="F21J9.4-RELATED"/>
    <property type="match status" value="1"/>
</dbReference>
<dbReference type="Gramene" id="TraesCS2D03G0634100.1">
    <property type="protein sequence ID" value="TraesCS2D03G0634100.1.CDS"/>
    <property type="gene ID" value="TraesCS2D03G0634100"/>
</dbReference>
<dbReference type="AlphaFoldDB" id="A0A3B6DGD5"/>